<dbReference type="PATRIC" id="fig|999406.3.peg.6206"/>
<accession>R0AZX8</accession>
<name>R0AZX8_9FIRM</name>
<dbReference type="HOGENOM" id="CLU_3166428_0_0_9"/>
<comment type="caution">
    <text evidence="1">The sequence shown here is derived from an EMBL/GenBank/DDBJ whole genome shotgun (WGS) entry which is preliminary data.</text>
</comment>
<dbReference type="EMBL" id="AGYL01000068">
    <property type="protein sequence ID" value="ENZ57680.1"/>
    <property type="molecule type" value="Genomic_DNA"/>
</dbReference>
<dbReference type="Proteomes" id="UP000013180">
    <property type="component" value="Unassembled WGS sequence"/>
</dbReference>
<evidence type="ECO:0000313" key="1">
    <source>
        <dbReference type="EMBL" id="ENZ57680.1"/>
    </source>
</evidence>
<evidence type="ECO:0000313" key="2">
    <source>
        <dbReference type="Proteomes" id="UP000013180"/>
    </source>
</evidence>
<proteinExistence type="predicted"/>
<dbReference type="AlphaFoldDB" id="R0AZX8"/>
<organism evidence="1 2">
    <name type="scientific">[Clostridium] clostridioforme 90A6</name>
    <dbReference type="NCBI Taxonomy" id="999406"/>
    <lineage>
        <taxon>Bacteria</taxon>
        <taxon>Bacillati</taxon>
        <taxon>Bacillota</taxon>
        <taxon>Clostridia</taxon>
        <taxon>Lachnospirales</taxon>
        <taxon>Lachnospiraceae</taxon>
        <taxon>Enterocloster</taxon>
    </lineage>
</organism>
<protein>
    <submittedName>
        <fullName evidence="1">Uncharacterized protein</fullName>
    </submittedName>
</protein>
<keyword evidence="2" id="KW-1185">Reference proteome</keyword>
<sequence>MEERKEMKRLETAILNFIEKTVNEPVSEKDVEIILALAHELIELWKI</sequence>
<gene>
    <name evidence="1" type="ORF">HMPREF1083_05708</name>
</gene>
<dbReference type="RefSeq" id="WP_002585308.1">
    <property type="nucleotide sequence ID" value="NZ_KB851032.1"/>
</dbReference>
<reference evidence="1" key="1">
    <citation type="submission" date="2013-01" db="EMBL/GenBank/DDBJ databases">
        <title>The Genome Sequence of Clostridium clostridioforme 90A6.</title>
        <authorList>
            <consortium name="The Broad Institute Genome Sequencing Platform"/>
            <person name="Earl A."/>
            <person name="Ward D."/>
            <person name="Feldgarden M."/>
            <person name="Gevers D."/>
            <person name="Courvalin P."/>
            <person name="Lambert T."/>
            <person name="Walker B."/>
            <person name="Young S.K."/>
            <person name="Zeng Q."/>
            <person name="Gargeya S."/>
            <person name="Fitzgerald M."/>
            <person name="Haas B."/>
            <person name="Abouelleil A."/>
            <person name="Alvarado L."/>
            <person name="Arachchi H.M."/>
            <person name="Berlin A.M."/>
            <person name="Chapman S.B."/>
            <person name="Dewar J."/>
            <person name="Goldberg J."/>
            <person name="Griggs A."/>
            <person name="Gujja S."/>
            <person name="Hansen M."/>
            <person name="Howarth C."/>
            <person name="Imamovic A."/>
            <person name="Larimer J."/>
            <person name="McCowan C."/>
            <person name="Murphy C."/>
            <person name="Neiman D."/>
            <person name="Pearson M."/>
            <person name="Priest M."/>
            <person name="Roberts A."/>
            <person name="Saif S."/>
            <person name="Shea T."/>
            <person name="Sisk P."/>
            <person name="Sykes S."/>
            <person name="Wortman J."/>
            <person name="Nusbaum C."/>
            <person name="Birren B."/>
        </authorList>
    </citation>
    <scope>NUCLEOTIDE SEQUENCE [LARGE SCALE GENOMIC DNA]</scope>
    <source>
        <strain evidence="1">90A6</strain>
    </source>
</reference>